<keyword evidence="2" id="KW-0805">Transcription regulation</keyword>
<dbReference type="EMBL" id="VULU01000029">
    <property type="protein sequence ID" value="MSS49494.1"/>
    <property type="molecule type" value="Genomic_DNA"/>
</dbReference>
<dbReference type="SUPFAM" id="SSF88946">
    <property type="entry name" value="Sigma2 domain of RNA polymerase sigma factors"/>
    <property type="match status" value="1"/>
</dbReference>
<dbReference type="InterPro" id="IPR013249">
    <property type="entry name" value="RNA_pol_sigma70_r4_t2"/>
</dbReference>
<organism evidence="7 10">
    <name type="scientific">Phocaeicola vulgatus</name>
    <name type="common">Bacteroides vulgatus</name>
    <dbReference type="NCBI Taxonomy" id="821"/>
    <lineage>
        <taxon>Bacteria</taxon>
        <taxon>Pseudomonadati</taxon>
        <taxon>Bacteroidota</taxon>
        <taxon>Bacteroidia</taxon>
        <taxon>Bacteroidales</taxon>
        <taxon>Bacteroidaceae</taxon>
        <taxon>Phocaeicola</taxon>
    </lineage>
</organism>
<evidence type="ECO:0000313" key="10">
    <source>
        <dbReference type="Proteomes" id="UP000433382"/>
    </source>
</evidence>
<dbReference type="SUPFAM" id="SSF88659">
    <property type="entry name" value="Sigma3 and sigma4 domains of RNA polymerase sigma factors"/>
    <property type="match status" value="1"/>
</dbReference>
<evidence type="ECO:0000259" key="6">
    <source>
        <dbReference type="Pfam" id="PF08281"/>
    </source>
</evidence>
<dbReference type="GO" id="GO:0016987">
    <property type="term" value="F:sigma factor activity"/>
    <property type="evidence" value="ECO:0007669"/>
    <property type="project" value="UniProtKB-KW"/>
</dbReference>
<dbReference type="InterPro" id="IPR014284">
    <property type="entry name" value="RNA_pol_sigma-70_dom"/>
</dbReference>
<gene>
    <name evidence="9" type="ORF">FYJ30_14645</name>
    <name evidence="7" type="ORF">GAY01_22645</name>
    <name evidence="8" type="ORF">PL594_17865</name>
</gene>
<dbReference type="Pfam" id="PF08281">
    <property type="entry name" value="Sigma70_r4_2"/>
    <property type="match status" value="1"/>
</dbReference>
<dbReference type="GO" id="GO:0006352">
    <property type="term" value="P:DNA-templated transcription initiation"/>
    <property type="evidence" value="ECO:0007669"/>
    <property type="project" value="InterPro"/>
</dbReference>
<evidence type="ECO:0000313" key="7">
    <source>
        <dbReference type="EMBL" id="KAB3562034.1"/>
    </source>
</evidence>
<dbReference type="InterPro" id="IPR013324">
    <property type="entry name" value="RNA_pol_sigma_r3/r4-like"/>
</dbReference>
<dbReference type="NCBIfam" id="TIGR02937">
    <property type="entry name" value="sigma70-ECF"/>
    <property type="match status" value="1"/>
</dbReference>
<sequence>MKEKVILNRMKAGDEEAFAWLYNHYWQKVYHFARLYLTSSTEISEAVQDVFLHVWEARETFDNSKNFDGYLFIITRNIIFNYSRRYFNELNFKMTVLQSMEEGYSIEEELDARDLKRYIDKLVVQLPANRQRIFRMSRELHLSNKQIAEQCAVTEKAVERQITLALKFIRDNLPFFVLFMRF</sequence>
<dbReference type="PANTHER" id="PTHR43133">
    <property type="entry name" value="RNA POLYMERASE ECF-TYPE SIGMA FACTO"/>
    <property type="match status" value="1"/>
</dbReference>
<evidence type="ECO:0000256" key="2">
    <source>
        <dbReference type="ARBA" id="ARBA00023015"/>
    </source>
</evidence>
<dbReference type="Pfam" id="PF04542">
    <property type="entry name" value="Sigma70_r2"/>
    <property type="match status" value="1"/>
</dbReference>
<dbReference type="InterPro" id="IPR013325">
    <property type="entry name" value="RNA_pol_sigma_r2"/>
</dbReference>
<evidence type="ECO:0000313" key="11">
    <source>
        <dbReference type="Proteomes" id="UP000460950"/>
    </source>
</evidence>
<dbReference type="Proteomes" id="UP000460950">
    <property type="component" value="Unassembled WGS sequence"/>
</dbReference>
<evidence type="ECO:0000313" key="9">
    <source>
        <dbReference type="EMBL" id="MSS49494.1"/>
    </source>
</evidence>
<dbReference type="InterPro" id="IPR007627">
    <property type="entry name" value="RNA_pol_sigma70_r2"/>
</dbReference>
<evidence type="ECO:0000259" key="5">
    <source>
        <dbReference type="Pfam" id="PF04542"/>
    </source>
</evidence>
<feature type="domain" description="RNA polymerase sigma factor 70 region 4 type 2" evidence="6">
    <location>
        <begin position="117"/>
        <end position="168"/>
    </location>
</feature>
<keyword evidence="3" id="KW-0731">Sigma factor</keyword>
<dbReference type="InterPro" id="IPR039425">
    <property type="entry name" value="RNA_pol_sigma-70-like"/>
</dbReference>
<dbReference type="Gene3D" id="1.10.10.10">
    <property type="entry name" value="Winged helix-like DNA-binding domain superfamily/Winged helix DNA-binding domain"/>
    <property type="match status" value="1"/>
</dbReference>
<comment type="similarity">
    <text evidence="1">Belongs to the sigma-70 factor family. ECF subfamily.</text>
</comment>
<dbReference type="PANTHER" id="PTHR43133:SF46">
    <property type="entry name" value="RNA POLYMERASE SIGMA-70 FACTOR ECF SUBFAMILY"/>
    <property type="match status" value="1"/>
</dbReference>
<dbReference type="AlphaFoldDB" id="A0A174QYT6"/>
<dbReference type="EMBL" id="WCZM01000057">
    <property type="protein sequence ID" value="KAB3562034.1"/>
    <property type="molecule type" value="Genomic_DNA"/>
</dbReference>
<feature type="domain" description="RNA polymerase sigma-70 region 2" evidence="5">
    <location>
        <begin position="21"/>
        <end position="85"/>
    </location>
</feature>
<dbReference type="GO" id="GO:0003677">
    <property type="term" value="F:DNA binding"/>
    <property type="evidence" value="ECO:0007669"/>
    <property type="project" value="InterPro"/>
</dbReference>
<dbReference type="RefSeq" id="WP_057279448.1">
    <property type="nucleotide sequence ID" value="NZ_CP096965.1"/>
</dbReference>
<keyword evidence="4" id="KW-0804">Transcription</keyword>
<accession>A0A174QYT6</accession>
<reference evidence="9 11" key="2">
    <citation type="submission" date="2019-09" db="EMBL/GenBank/DDBJ databases">
        <title>In-depth cultivation of the pig gut microbiome towards novel bacterial diversity and tailored functional studies.</title>
        <authorList>
            <person name="Wylensek D."/>
            <person name="Hitch T.C.A."/>
            <person name="Clavel T."/>
        </authorList>
    </citation>
    <scope>NUCLEOTIDE SEQUENCE [LARGE SCALE GENOMIC DNA]</scope>
    <source>
        <strain evidence="9 11">WCA-389-WT-3C</strain>
    </source>
</reference>
<dbReference type="Proteomes" id="UP000433382">
    <property type="component" value="Unassembled WGS sequence"/>
</dbReference>
<proteinExistence type="inferred from homology"/>
<evidence type="ECO:0000256" key="1">
    <source>
        <dbReference type="ARBA" id="ARBA00010641"/>
    </source>
</evidence>
<dbReference type="Proteomes" id="UP001210999">
    <property type="component" value="Unassembled WGS sequence"/>
</dbReference>
<evidence type="ECO:0000313" key="8">
    <source>
        <dbReference type="EMBL" id="MDB0853370.1"/>
    </source>
</evidence>
<dbReference type="Gene3D" id="1.10.1740.10">
    <property type="match status" value="1"/>
</dbReference>
<comment type="caution">
    <text evidence="7">The sequence shown here is derived from an EMBL/GenBank/DDBJ whole genome shotgun (WGS) entry which is preliminary data.</text>
</comment>
<dbReference type="InterPro" id="IPR014327">
    <property type="entry name" value="RNA_pol_sigma70_bacteroid"/>
</dbReference>
<evidence type="ECO:0000256" key="4">
    <source>
        <dbReference type="ARBA" id="ARBA00023163"/>
    </source>
</evidence>
<protein>
    <submittedName>
        <fullName evidence="7">RNA polymerase sigma-70 factor</fullName>
    </submittedName>
</protein>
<reference evidence="8" key="3">
    <citation type="submission" date="2023-01" db="EMBL/GenBank/DDBJ databases">
        <title>Human gut microbiome strain richness.</title>
        <authorList>
            <person name="Chen-Liaw A."/>
        </authorList>
    </citation>
    <scope>NUCLEOTIDE SEQUENCE</scope>
    <source>
        <strain evidence="8">H9_m1001271B151109d0_201107</strain>
    </source>
</reference>
<reference evidence="7 10" key="1">
    <citation type="journal article" date="2019" name="Nat. Med.">
        <title>A library of human gut bacterial isolates paired with longitudinal multiomics data enables mechanistic microbiome research.</title>
        <authorList>
            <person name="Poyet M."/>
            <person name="Groussin M."/>
            <person name="Gibbons S.M."/>
            <person name="Avila-Pacheco J."/>
            <person name="Jiang X."/>
            <person name="Kearney S.M."/>
            <person name="Perrotta A.R."/>
            <person name="Berdy B."/>
            <person name="Zhao S."/>
            <person name="Lieberman T.D."/>
            <person name="Swanson P.K."/>
            <person name="Smith M."/>
            <person name="Roesemann S."/>
            <person name="Alexander J.E."/>
            <person name="Rich S.A."/>
            <person name="Livny J."/>
            <person name="Vlamakis H."/>
            <person name="Clish C."/>
            <person name="Bullock K."/>
            <person name="Deik A."/>
            <person name="Scott J."/>
            <person name="Pierce K.A."/>
            <person name="Xavier R.J."/>
            <person name="Alm E.J."/>
        </authorList>
    </citation>
    <scope>NUCLEOTIDE SEQUENCE [LARGE SCALE GENOMIC DNA]</scope>
    <source>
        <strain evidence="7 10">BIOML-A73</strain>
    </source>
</reference>
<dbReference type="EMBL" id="JAQKEI010000027">
    <property type="protein sequence ID" value="MDB0853370.1"/>
    <property type="molecule type" value="Genomic_DNA"/>
</dbReference>
<name>A0A174QYT6_PHOVU</name>
<dbReference type="InterPro" id="IPR036388">
    <property type="entry name" value="WH-like_DNA-bd_sf"/>
</dbReference>
<dbReference type="NCBIfam" id="TIGR02985">
    <property type="entry name" value="Sig70_bacteroi1"/>
    <property type="match status" value="1"/>
</dbReference>
<evidence type="ECO:0000256" key="3">
    <source>
        <dbReference type="ARBA" id="ARBA00023082"/>
    </source>
</evidence>